<gene>
    <name evidence="1" type="ORF">Q31b_49390</name>
</gene>
<organism evidence="1 2">
    <name type="scientific">Novipirellula aureliae</name>
    <dbReference type="NCBI Taxonomy" id="2527966"/>
    <lineage>
        <taxon>Bacteria</taxon>
        <taxon>Pseudomonadati</taxon>
        <taxon>Planctomycetota</taxon>
        <taxon>Planctomycetia</taxon>
        <taxon>Pirellulales</taxon>
        <taxon>Pirellulaceae</taxon>
        <taxon>Novipirellula</taxon>
    </lineage>
</organism>
<comment type="caution">
    <text evidence="1">The sequence shown here is derived from an EMBL/GenBank/DDBJ whole genome shotgun (WGS) entry which is preliminary data.</text>
</comment>
<name>A0A5C6DLH1_9BACT</name>
<proteinExistence type="predicted"/>
<evidence type="ECO:0000313" key="2">
    <source>
        <dbReference type="Proteomes" id="UP000315471"/>
    </source>
</evidence>
<reference evidence="1 2" key="1">
    <citation type="submission" date="2019-02" db="EMBL/GenBank/DDBJ databases">
        <title>Deep-cultivation of Planctomycetes and their phenomic and genomic characterization uncovers novel biology.</title>
        <authorList>
            <person name="Wiegand S."/>
            <person name="Jogler M."/>
            <person name="Boedeker C."/>
            <person name="Pinto D."/>
            <person name="Vollmers J."/>
            <person name="Rivas-Marin E."/>
            <person name="Kohn T."/>
            <person name="Peeters S.H."/>
            <person name="Heuer A."/>
            <person name="Rast P."/>
            <person name="Oberbeckmann S."/>
            <person name="Bunk B."/>
            <person name="Jeske O."/>
            <person name="Meyerdierks A."/>
            <person name="Storesund J.E."/>
            <person name="Kallscheuer N."/>
            <person name="Luecker S."/>
            <person name="Lage O.M."/>
            <person name="Pohl T."/>
            <person name="Merkel B.J."/>
            <person name="Hornburger P."/>
            <person name="Mueller R.-W."/>
            <person name="Bruemmer F."/>
            <person name="Labrenz M."/>
            <person name="Spormann A.M."/>
            <person name="Op Den Camp H."/>
            <person name="Overmann J."/>
            <person name="Amann R."/>
            <person name="Jetten M.S.M."/>
            <person name="Mascher T."/>
            <person name="Medema M.H."/>
            <person name="Devos D.P."/>
            <person name="Kaster A.-K."/>
            <person name="Ovreas L."/>
            <person name="Rohde M."/>
            <person name="Galperin M.Y."/>
            <person name="Jogler C."/>
        </authorList>
    </citation>
    <scope>NUCLEOTIDE SEQUENCE [LARGE SCALE GENOMIC DNA]</scope>
    <source>
        <strain evidence="1 2">Q31b</strain>
    </source>
</reference>
<keyword evidence="2" id="KW-1185">Reference proteome</keyword>
<protein>
    <submittedName>
        <fullName evidence="1">Uncharacterized protein</fullName>
    </submittedName>
</protein>
<evidence type="ECO:0000313" key="1">
    <source>
        <dbReference type="EMBL" id="TWU36657.1"/>
    </source>
</evidence>
<sequence>MTTTAAVPRQDRRTADFSCRPLPARLYTGATICVRRVDRFAAVQGPTSRLLSVRSPSARREGNLGIERPLGASLAL</sequence>
<dbReference type="EMBL" id="SJPY01000008">
    <property type="protein sequence ID" value="TWU36657.1"/>
    <property type="molecule type" value="Genomic_DNA"/>
</dbReference>
<dbReference type="AlphaFoldDB" id="A0A5C6DLH1"/>
<dbReference type="Proteomes" id="UP000315471">
    <property type="component" value="Unassembled WGS sequence"/>
</dbReference>
<accession>A0A5C6DLH1</accession>